<gene>
    <name evidence="2" type="ORF">GCM10008967_37140</name>
</gene>
<dbReference type="Gene3D" id="3.40.50.1820">
    <property type="entry name" value="alpha/beta hydrolase"/>
    <property type="match status" value="1"/>
</dbReference>
<keyword evidence="2" id="KW-0378">Hydrolase</keyword>
<dbReference type="InterPro" id="IPR050266">
    <property type="entry name" value="AB_hydrolase_sf"/>
</dbReference>
<evidence type="ECO:0000313" key="3">
    <source>
        <dbReference type="Proteomes" id="UP001500782"/>
    </source>
</evidence>
<dbReference type="InterPro" id="IPR000073">
    <property type="entry name" value="AB_hydrolase_1"/>
</dbReference>
<evidence type="ECO:0000259" key="1">
    <source>
        <dbReference type="Pfam" id="PF12697"/>
    </source>
</evidence>
<comment type="caution">
    <text evidence="2">The sequence shown here is derived from an EMBL/GenBank/DDBJ whole genome shotgun (WGS) entry which is preliminary data.</text>
</comment>
<dbReference type="RefSeq" id="WP_343802534.1">
    <property type="nucleotide sequence ID" value="NZ_BAAADJ010000062.1"/>
</dbReference>
<dbReference type="EMBL" id="BAAADJ010000062">
    <property type="protein sequence ID" value="GAA0343269.1"/>
    <property type="molecule type" value="Genomic_DNA"/>
</dbReference>
<dbReference type="PRINTS" id="PR00412">
    <property type="entry name" value="EPOXHYDRLASE"/>
</dbReference>
<dbReference type="Pfam" id="PF12697">
    <property type="entry name" value="Abhydrolase_6"/>
    <property type="match status" value="1"/>
</dbReference>
<dbReference type="PRINTS" id="PR00111">
    <property type="entry name" value="ABHYDROLASE"/>
</dbReference>
<dbReference type="Proteomes" id="UP001500782">
    <property type="component" value="Unassembled WGS sequence"/>
</dbReference>
<dbReference type="InterPro" id="IPR029058">
    <property type="entry name" value="AB_hydrolase_fold"/>
</dbReference>
<dbReference type="PANTHER" id="PTHR43798:SF33">
    <property type="entry name" value="HYDROLASE, PUTATIVE (AFU_ORTHOLOGUE AFUA_2G14860)-RELATED"/>
    <property type="match status" value="1"/>
</dbReference>
<protein>
    <submittedName>
        <fullName evidence="2">Alpha/beta hydrolase</fullName>
    </submittedName>
</protein>
<feature type="domain" description="AB hydrolase-1" evidence="1">
    <location>
        <begin position="16"/>
        <end position="245"/>
    </location>
</feature>
<dbReference type="InterPro" id="IPR000639">
    <property type="entry name" value="Epox_hydrolase-like"/>
</dbReference>
<accession>A0ABN0WP97</accession>
<dbReference type="SUPFAM" id="SSF53474">
    <property type="entry name" value="alpha/beta-Hydrolases"/>
    <property type="match status" value="1"/>
</dbReference>
<sequence length="258" mass="29308">MDMHYRTWGDPQKPTVILLHALACHSGWWEWVAPKLEKDYFLVAPDFRGHGQSPWADSYRFDDYAEDVEELASKLEGPYSIVGHSMGGYVGLKVASRGVRPPSSLLIADMKIDSPEEELVGLHKAAQKSGRVYDSLEEAVAKYRLLPPKHTAPTEVVEQVAKECFYEMEDGRWGERFDRRALGIENVEALELARMVKCHTWIVRAKESQVMPAEGAKELVRLTCGQLYEVEGCYHHLPLETPKDLSSLIRDFVVQTSY</sequence>
<proteinExistence type="predicted"/>
<dbReference type="GO" id="GO:0016787">
    <property type="term" value="F:hydrolase activity"/>
    <property type="evidence" value="ECO:0007669"/>
    <property type="project" value="UniProtKB-KW"/>
</dbReference>
<reference evidence="2 3" key="1">
    <citation type="journal article" date="2019" name="Int. J. Syst. Evol. Microbiol.">
        <title>The Global Catalogue of Microorganisms (GCM) 10K type strain sequencing project: providing services to taxonomists for standard genome sequencing and annotation.</title>
        <authorList>
            <consortium name="The Broad Institute Genomics Platform"/>
            <consortium name="The Broad Institute Genome Sequencing Center for Infectious Disease"/>
            <person name="Wu L."/>
            <person name="Ma J."/>
        </authorList>
    </citation>
    <scope>NUCLEOTIDE SEQUENCE [LARGE SCALE GENOMIC DNA]</scope>
    <source>
        <strain evidence="2 3">JCM 9731</strain>
    </source>
</reference>
<keyword evidence="3" id="KW-1185">Reference proteome</keyword>
<organism evidence="2 3">
    <name type="scientific">Bacillus carboniphilus</name>
    <dbReference type="NCBI Taxonomy" id="86663"/>
    <lineage>
        <taxon>Bacteria</taxon>
        <taxon>Bacillati</taxon>
        <taxon>Bacillota</taxon>
        <taxon>Bacilli</taxon>
        <taxon>Bacillales</taxon>
        <taxon>Bacillaceae</taxon>
        <taxon>Bacillus</taxon>
    </lineage>
</organism>
<name>A0ABN0WP97_9BACI</name>
<evidence type="ECO:0000313" key="2">
    <source>
        <dbReference type="EMBL" id="GAA0343269.1"/>
    </source>
</evidence>
<dbReference type="PANTHER" id="PTHR43798">
    <property type="entry name" value="MONOACYLGLYCEROL LIPASE"/>
    <property type="match status" value="1"/>
</dbReference>